<comment type="caution">
    <text evidence="13">The sequence shown here is derived from an EMBL/GenBank/DDBJ whole genome shotgun (WGS) entry which is preliminary data.</text>
</comment>
<keyword evidence="5" id="KW-0573">Peptidoglycan synthesis</keyword>
<dbReference type="InterPro" id="IPR001967">
    <property type="entry name" value="Peptidase_S11_N"/>
</dbReference>
<dbReference type="Proteomes" id="UP000886058">
    <property type="component" value="Unassembled WGS sequence"/>
</dbReference>
<evidence type="ECO:0000256" key="11">
    <source>
        <dbReference type="SAM" id="Phobius"/>
    </source>
</evidence>
<evidence type="ECO:0000256" key="10">
    <source>
        <dbReference type="SAM" id="MobiDB-lite"/>
    </source>
</evidence>
<dbReference type="PRINTS" id="PR00725">
    <property type="entry name" value="DADACBPTASE1"/>
</dbReference>
<evidence type="ECO:0000256" key="3">
    <source>
        <dbReference type="ARBA" id="ARBA00022801"/>
    </source>
</evidence>
<feature type="binding site" evidence="8">
    <location>
        <position position="256"/>
    </location>
    <ligand>
        <name>substrate</name>
    </ligand>
</feature>
<dbReference type="InterPro" id="IPR012338">
    <property type="entry name" value="Beta-lactam/transpept-like"/>
</dbReference>
<sequence>MSSRIRRPLVEGAHAVLGEVCSPFSQSKILFYVATVTLVFFALLLPYGEAAGKQKAALQGEDAVISFLVKNTGSSKFLRTKKIDKRISPASLTKIMTCIIAIESGRLDDVVTIPLVATQVEPTRAGFKPGDRVRLRDLVKAAMVHSCNDAAFAIAVHLGGSLKGFVSKMNARAHALGMTHTRFTNPAGYDHGSYAGNRSTARDLMKLTEHAIRYSEFNKIAKLDRVVFRELKTGKRYSLRSHNKLLARYPYSVGIKTGYTSKAGPCLIARAKRGGKDMLVIMLHAKTNRWDFASSMFEQGFNPGANSTRPLRVKKTQIEDIRAAKIKKGHSAKSSSTAKSSKTDAVPVENSSTKEPAHVPAEVVYARRAKALEALKQKVARQTAEREAAKKEAGKRLDDQAGTQQMLDIRKQEGSLLRHSGFVSNI</sequence>
<dbReference type="GO" id="GO:0071555">
    <property type="term" value="P:cell wall organization"/>
    <property type="evidence" value="ECO:0007669"/>
    <property type="project" value="UniProtKB-KW"/>
</dbReference>
<accession>A0A7C5DJG4</accession>
<keyword evidence="6" id="KW-0961">Cell wall biogenesis/degradation</keyword>
<keyword evidence="11" id="KW-0472">Membrane</keyword>
<feature type="transmembrane region" description="Helical" evidence="11">
    <location>
        <begin position="29"/>
        <end position="48"/>
    </location>
</feature>
<dbReference type="GO" id="GO:0009252">
    <property type="term" value="P:peptidoglycan biosynthetic process"/>
    <property type="evidence" value="ECO:0007669"/>
    <property type="project" value="UniProtKB-KW"/>
</dbReference>
<keyword evidence="3" id="KW-0378">Hydrolase</keyword>
<reference evidence="13" key="1">
    <citation type="journal article" date="2020" name="mSystems">
        <title>Genome- and Community-Level Interaction Insights into Carbon Utilization and Element Cycling Functions of Hydrothermarchaeota in Hydrothermal Sediment.</title>
        <authorList>
            <person name="Zhou Z."/>
            <person name="Liu Y."/>
            <person name="Xu W."/>
            <person name="Pan J."/>
            <person name="Luo Z.H."/>
            <person name="Li M."/>
        </authorList>
    </citation>
    <scope>NUCLEOTIDE SEQUENCE [LARGE SCALE GENOMIC DNA]</scope>
    <source>
        <strain evidence="13">HyVt-633</strain>
    </source>
</reference>
<dbReference type="SUPFAM" id="SSF56601">
    <property type="entry name" value="beta-lactamase/transpeptidase-like"/>
    <property type="match status" value="1"/>
</dbReference>
<dbReference type="Pfam" id="PF00768">
    <property type="entry name" value="Peptidase_S11"/>
    <property type="match status" value="1"/>
</dbReference>
<dbReference type="PANTHER" id="PTHR21581">
    <property type="entry name" value="D-ALANYL-D-ALANINE CARBOXYPEPTIDASE"/>
    <property type="match status" value="1"/>
</dbReference>
<dbReference type="GO" id="GO:0009002">
    <property type="term" value="F:serine-type D-Ala-D-Ala carboxypeptidase activity"/>
    <property type="evidence" value="ECO:0007669"/>
    <property type="project" value="InterPro"/>
</dbReference>
<feature type="compositionally biased region" description="Basic and acidic residues" evidence="10">
    <location>
        <begin position="383"/>
        <end position="399"/>
    </location>
</feature>
<feature type="region of interest" description="Disordered" evidence="10">
    <location>
        <begin position="325"/>
        <end position="355"/>
    </location>
</feature>
<evidence type="ECO:0000256" key="6">
    <source>
        <dbReference type="ARBA" id="ARBA00023316"/>
    </source>
</evidence>
<evidence type="ECO:0000256" key="7">
    <source>
        <dbReference type="PIRSR" id="PIRSR618044-1"/>
    </source>
</evidence>
<organism evidence="13">
    <name type="scientific">Chlorobaculum parvum</name>
    <dbReference type="NCBI Taxonomy" id="274539"/>
    <lineage>
        <taxon>Bacteria</taxon>
        <taxon>Pseudomonadati</taxon>
        <taxon>Chlorobiota</taxon>
        <taxon>Chlorobiia</taxon>
        <taxon>Chlorobiales</taxon>
        <taxon>Chlorobiaceae</taxon>
        <taxon>Chlorobaculum</taxon>
    </lineage>
</organism>
<dbReference type="EMBL" id="DRSQ01000042">
    <property type="protein sequence ID" value="HHE31414.1"/>
    <property type="molecule type" value="Genomic_DNA"/>
</dbReference>
<keyword evidence="13" id="KW-0645">Protease</keyword>
<evidence type="ECO:0000256" key="4">
    <source>
        <dbReference type="ARBA" id="ARBA00022960"/>
    </source>
</evidence>
<dbReference type="GO" id="GO:0006508">
    <property type="term" value="P:proteolysis"/>
    <property type="evidence" value="ECO:0007669"/>
    <property type="project" value="InterPro"/>
</dbReference>
<dbReference type="PANTHER" id="PTHR21581:SF33">
    <property type="entry name" value="D-ALANYL-D-ALANINE CARBOXYPEPTIDASE DACB"/>
    <property type="match status" value="1"/>
</dbReference>
<keyword evidence="4" id="KW-0133">Cell shape</keyword>
<keyword evidence="13" id="KW-0121">Carboxypeptidase</keyword>
<dbReference type="Gene3D" id="3.40.710.10">
    <property type="entry name" value="DD-peptidase/beta-lactamase superfamily"/>
    <property type="match status" value="1"/>
</dbReference>
<name>A0A7C5DJG4_9CHLB</name>
<dbReference type="InterPro" id="IPR018044">
    <property type="entry name" value="Peptidase_S11"/>
</dbReference>
<evidence type="ECO:0000256" key="9">
    <source>
        <dbReference type="RuleBase" id="RU004016"/>
    </source>
</evidence>
<evidence type="ECO:0000259" key="12">
    <source>
        <dbReference type="Pfam" id="PF00768"/>
    </source>
</evidence>
<protein>
    <submittedName>
        <fullName evidence="13">D-alanyl-D-alanine carboxypeptidase</fullName>
    </submittedName>
</protein>
<dbReference type="GO" id="GO:0008360">
    <property type="term" value="P:regulation of cell shape"/>
    <property type="evidence" value="ECO:0007669"/>
    <property type="project" value="UniProtKB-KW"/>
</dbReference>
<proteinExistence type="inferred from homology"/>
<feature type="region of interest" description="Disordered" evidence="10">
    <location>
        <begin position="383"/>
        <end position="403"/>
    </location>
</feature>
<evidence type="ECO:0000256" key="1">
    <source>
        <dbReference type="ARBA" id="ARBA00007164"/>
    </source>
</evidence>
<keyword evidence="2" id="KW-0732">Signal</keyword>
<gene>
    <name evidence="13" type="ORF">ENL07_01930</name>
</gene>
<feature type="active site" evidence="7">
    <location>
        <position position="146"/>
    </location>
</feature>
<comment type="similarity">
    <text evidence="1 9">Belongs to the peptidase S11 family.</text>
</comment>
<feature type="active site" description="Proton acceptor" evidence="7">
    <location>
        <position position="94"/>
    </location>
</feature>
<dbReference type="AlphaFoldDB" id="A0A7C5DJG4"/>
<evidence type="ECO:0000313" key="13">
    <source>
        <dbReference type="EMBL" id="HHE31414.1"/>
    </source>
</evidence>
<evidence type="ECO:0000256" key="8">
    <source>
        <dbReference type="PIRSR" id="PIRSR618044-2"/>
    </source>
</evidence>
<keyword evidence="11" id="KW-1133">Transmembrane helix</keyword>
<evidence type="ECO:0000256" key="2">
    <source>
        <dbReference type="ARBA" id="ARBA00022729"/>
    </source>
</evidence>
<feature type="domain" description="Peptidase S11 D-alanyl-D-alanine carboxypeptidase A N-terminal" evidence="12">
    <location>
        <begin position="66"/>
        <end position="287"/>
    </location>
</feature>
<feature type="active site" description="Acyl-ester intermediate" evidence="7">
    <location>
        <position position="91"/>
    </location>
</feature>
<keyword evidence="11" id="KW-0812">Transmembrane</keyword>
<evidence type="ECO:0000256" key="5">
    <source>
        <dbReference type="ARBA" id="ARBA00022984"/>
    </source>
</evidence>